<reference evidence="2" key="1">
    <citation type="submission" date="2009-09" db="EMBL/GenBank/DDBJ databases">
        <title>The complete chromosome of Sebaldella termitidis ATCC 33386.</title>
        <authorList>
            <consortium name="US DOE Joint Genome Institute (JGI-PGF)"/>
            <person name="Lucas S."/>
            <person name="Copeland A."/>
            <person name="Lapidus A."/>
            <person name="Glavina del Rio T."/>
            <person name="Dalin E."/>
            <person name="Tice H."/>
            <person name="Bruce D."/>
            <person name="Goodwin L."/>
            <person name="Pitluck S."/>
            <person name="Kyrpides N."/>
            <person name="Mavromatis K."/>
            <person name="Ivanova N."/>
            <person name="Mikhailova N."/>
            <person name="Sims D."/>
            <person name="Meincke L."/>
            <person name="Brettin T."/>
            <person name="Detter J.C."/>
            <person name="Han C."/>
            <person name="Larimer F."/>
            <person name="Land M."/>
            <person name="Hauser L."/>
            <person name="Markowitz V."/>
            <person name="Cheng J.F."/>
            <person name="Hugenholtz P."/>
            <person name="Woyke T."/>
            <person name="Wu D."/>
            <person name="Eisen J.A."/>
        </authorList>
    </citation>
    <scope>NUCLEOTIDE SEQUENCE [LARGE SCALE GENOMIC DNA]</scope>
    <source>
        <strain evidence="2">ATCC 33386 / NCTC 11300</strain>
    </source>
</reference>
<evidence type="ECO:0000313" key="2">
    <source>
        <dbReference type="Proteomes" id="UP000000845"/>
    </source>
</evidence>
<dbReference type="KEGG" id="str:Sterm_2104"/>
<name>D1AK42_SEBTE</name>
<dbReference type="EMBL" id="CP001739">
    <property type="protein sequence ID" value="ACZ08958.1"/>
    <property type="molecule type" value="Genomic_DNA"/>
</dbReference>
<evidence type="ECO:0000313" key="1">
    <source>
        <dbReference type="EMBL" id="ACZ08958.1"/>
    </source>
</evidence>
<accession>D1AK42</accession>
<reference evidence="1 2" key="2">
    <citation type="journal article" date="2010" name="Stand. Genomic Sci.">
        <title>Complete genome sequence of Sebaldella termitidis type strain (NCTC 11300).</title>
        <authorList>
            <person name="Harmon-Smith M."/>
            <person name="Celia L."/>
            <person name="Chertkov O."/>
            <person name="Lapidus A."/>
            <person name="Copeland A."/>
            <person name="Glavina Del Rio T."/>
            <person name="Nolan M."/>
            <person name="Lucas S."/>
            <person name="Tice H."/>
            <person name="Cheng J.F."/>
            <person name="Han C."/>
            <person name="Detter J.C."/>
            <person name="Bruce D."/>
            <person name="Goodwin L."/>
            <person name="Pitluck S."/>
            <person name="Pati A."/>
            <person name="Liolios K."/>
            <person name="Ivanova N."/>
            <person name="Mavromatis K."/>
            <person name="Mikhailova N."/>
            <person name="Chen A."/>
            <person name="Palaniappan K."/>
            <person name="Land M."/>
            <person name="Hauser L."/>
            <person name="Chang Y.J."/>
            <person name="Jeffries C.D."/>
            <person name="Brettin T."/>
            <person name="Goker M."/>
            <person name="Beck B."/>
            <person name="Bristow J."/>
            <person name="Eisen J.A."/>
            <person name="Markowitz V."/>
            <person name="Hugenholtz P."/>
            <person name="Kyrpides N.C."/>
            <person name="Klenk H.P."/>
            <person name="Chen F."/>
        </authorList>
    </citation>
    <scope>NUCLEOTIDE SEQUENCE [LARGE SCALE GENOMIC DNA]</scope>
    <source>
        <strain evidence="2">ATCC 33386 / NCTC 11300</strain>
    </source>
</reference>
<gene>
    <name evidence="1" type="ordered locus">Sterm_2104</name>
</gene>
<proteinExistence type="predicted"/>
<dbReference type="Proteomes" id="UP000000845">
    <property type="component" value="Chromosome"/>
</dbReference>
<dbReference type="AlphaFoldDB" id="D1AK42"/>
<dbReference type="HOGENOM" id="CLU_3367220_0_0_0"/>
<sequence length="35" mass="4096">MKSFRKNKIKLGFLILLINNNLNIKSYSTGPKYTH</sequence>
<protein>
    <submittedName>
        <fullName evidence="1">Uncharacterized protein</fullName>
    </submittedName>
</protein>
<keyword evidence="2" id="KW-1185">Reference proteome</keyword>
<organism evidence="1 2">
    <name type="scientific">Sebaldella termitidis (strain ATCC 33386 / NCTC 11300)</name>
    <dbReference type="NCBI Taxonomy" id="526218"/>
    <lineage>
        <taxon>Bacteria</taxon>
        <taxon>Fusobacteriati</taxon>
        <taxon>Fusobacteriota</taxon>
        <taxon>Fusobacteriia</taxon>
        <taxon>Fusobacteriales</taxon>
        <taxon>Leptotrichiaceae</taxon>
        <taxon>Sebaldella</taxon>
    </lineage>
</organism>